<gene>
    <name evidence="1" type="ORF">LG52_2982</name>
</gene>
<dbReference type="Proteomes" id="UP000032522">
    <property type="component" value="Unassembled WGS sequence"/>
</dbReference>
<evidence type="ECO:0000313" key="2">
    <source>
        <dbReference type="Proteomes" id="UP000032522"/>
    </source>
</evidence>
<organism evidence="1 2">
    <name type="scientific">Geobacillus kaustophilus</name>
    <dbReference type="NCBI Taxonomy" id="1462"/>
    <lineage>
        <taxon>Bacteria</taxon>
        <taxon>Bacillati</taxon>
        <taxon>Bacillota</taxon>
        <taxon>Bacilli</taxon>
        <taxon>Bacillales</taxon>
        <taxon>Anoxybacillaceae</taxon>
        <taxon>Geobacillus</taxon>
        <taxon>Geobacillus thermoleovorans group</taxon>
    </lineage>
</organism>
<name>A0A0D8BYU0_GEOKU</name>
<dbReference type="AlphaFoldDB" id="A0A0D8BYU0"/>
<sequence length="42" mass="5070">MKNKKARYNNQPRKMVHTNWLGVKIPEKRKGEGKVAKFRRVF</sequence>
<evidence type="ECO:0000313" key="1">
    <source>
        <dbReference type="EMBL" id="KJE29169.1"/>
    </source>
</evidence>
<protein>
    <submittedName>
        <fullName evidence="1">Uncharacterized protein</fullName>
    </submittedName>
</protein>
<reference evidence="1 2" key="1">
    <citation type="submission" date="2015-01" db="EMBL/GenBank/DDBJ databases">
        <authorList>
            <person name="Filippidou S."/>
            <person name="Jeanneret N."/>
            <person name="Russel-Delif L."/>
            <person name="Junier T."/>
            <person name="Wunderlin T."/>
            <person name="Molina V."/>
            <person name="Johnson S.L."/>
            <person name="Davenport K.W."/>
            <person name="Chain P.S."/>
            <person name="Dorador C."/>
            <person name="Junier P."/>
        </authorList>
    </citation>
    <scope>NUCLEOTIDE SEQUENCE [LARGE SCALE GENOMIC DNA]</scope>
    <source>
        <strain evidence="1 2">Et7/4</strain>
    </source>
</reference>
<accession>A0A0D8BYU0</accession>
<dbReference type="EMBL" id="JYBP01000003">
    <property type="protein sequence ID" value="KJE29169.1"/>
    <property type="molecule type" value="Genomic_DNA"/>
</dbReference>
<proteinExistence type="predicted"/>
<comment type="caution">
    <text evidence="1">The sequence shown here is derived from an EMBL/GenBank/DDBJ whole genome shotgun (WGS) entry which is preliminary data.</text>
</comment>